<evidence type="ECO:0000313" key="2">
    <source>
        <dbReference type="Proteomes" id="UP001178148"/>
    </source>
</evidence>
<gene>
    <name evidence="1" type="ORF">QS748_01665</name>
</gene>
<keyword evidence="2" id="KW-1185">Reference proteome</keyword>
<sequence length="77" mass="8773">MKYILFDSNELSDASVLRVTNVIFCIWFKFVRRARVTCGTSVAKKLKGIVFQARAYGESINQRCSKTGEISAHVCFY</sequence>
<evidence type="ECO:0000313" key="1">
    <source>
        <dbReference type="EMBL" id="MDP0587968.1"/>
    </source>
</evidence>
<protein>
    <submittedName>
        <fullName evidence="1">Uncharacterized protein</fullName>
    </submittedName>
</protein>
<comment type="caution">
    <text evidence="1">The sequence shown here is derived from an EMBL/GenBank/DDBJ whole genome shotgun (WGS) entry which is preliminary data.</text>
</comment>
<dbReference type="Proteomes" id="UP001178148">
    <property type="component" value="Unassembled WGS sequence"/>
</dbReference>
<organism evidence="1 2">
    <name type="scientific">Candidatus Endonucleibacter bathymodioli</name>
    <dbReference type="NCBI Taxonomy" id="539814"/>
    <lineage>
        <taxon>Bacteria</taxon>
        <taxon>Pseudomonadati</taxon>
        <taxon>Pseudomonadota</taxon>
        <taxon>Gammaproteobacteria</taxon>
        <taxon>Oceanospirillales</taxon>
        <taxon>Endozoicomonadaceae</taxon>
        <taxon>Candidatus Endonucleibacter</taxon>
    </lineage>
</organism>
<dbReference type="AlphaFoldDB" id="A0AA90SWS3"/>
<accession>A0AA90SWS3</accession>
<proteinExistence type="predicted"/>
<dbReference type="EMBL" id="JASXSV010000002">
    <property type="protein sequence ID" value="MDP0587968.1"/>
    <property type="molecule type" value="Genomic_DNA"/>
</dbReference>
<name>A0AA90SWS3_9GAMM</name>
<reference evidence="1 2" key="1">
    <citation type="journal article" date="2023" name="bioRxiv">
        <title>An intranuclear bacterial parasite of deep-sea mussels expresses apoptosis inhibitors acquired from its host.</title>
        <authorList>
            <person name="Gonzalez Porras M.A."/>
            <person name="Assie A."/>
            <person name="Tietjen M."/>
            <person name="Violette M."/>
            <person name="Kleiner M."/>
            <person name="Gruber-Vodicka H."/>
            <person name="Dubilier N."/>
            <person name="Leisch N."/>
        </authorList>
    </citation>
    <scope>NUCLEOTIDE SEQUENCE [LARGE SCALE GENOMIC DNA]</scope>
    <source>
        <strain evidence="1">IAP13</strain>
    </source>
</reference>